<dbReference type="InterPro" id="IPR012429">
    <property type="entry name" value="HGSNAT_cat"/>
</dbReference>
<organism evidence="3">
    <name type="scientific">Caulobacter sp. 73W</name>
    <dbReference type="NCBI Taxonomy" id="3161137"/>
    <lineage>
        <taxon>Bacteria</taxon>
        <taxon>Pseudomonadati</taxon>
        <taxon>Pseudomonadota</taxon>
        <taxon>Alphaproteobacteria</taxon>
        <taxon>Caulobacterales</taxon>
        <taxon>Caulobacteraceae</taxon>
        <taxon>Caulobacter</taxon>
    </lineage>
</organism>
<keyword evidence="1" id="KW-0472">Membrane</keyword>
<feature type="transmembrane region" description="Helical" evidence="1">
    <location>
        <begin position="111"/>
        <end position="137"/>
    </location>
</feature>
<feature type="transmembrane region" description="Helical" evidence="1">
    <location>
        <begin position="281"/>
        <end position="299"/>
    </location>
</feature>
<keyword evidence="1" id="KW-1133">Transmembrane helix</keyword>
<feature type="transmembrane region" description="Helical" evidence="1">
    <location>
        <begin position="235"/>
        <end position="253"/>
    </location>
</feature>
<feature type="transmembrane region" description="Helical" evidence="1">
    <location>
        <begin position="205"/>
        <end position="223"/>
    </location>
</feature>
<dbReference type="RefSeq" id="WP_369058327.1">
    <property type="nucleotide sequence ID" value="NZ_CP158375.1"/>
</dbReference>
<evidence type="ECO:0000256" key="1">
    <source>
        <dbReference type="SAM" id="Phobius"/>
    </source>
</evidence>
<accession>A0AB39KQ59</accession>
<dbReference type="PANTHER" id="PTHR40407">
    <property type="entry name" value="MEMBRANE PROTEIN-LIKE PROTEIN"/>
    <property type="match status" value="1"/>
</dbReference>
<feature type="transmembrane region" description="Helical" evidence="1">
    <location>
        <begin position="72"/>
        <end position="91"/>
    </location>
</feature>
<evidence type="ECO:0000259" key="2">
    <source>
        <dbReference type="Pfam" id="PF07786"/>
    </source>
</evidence>
<feature type="domain" description="Heparan-alpha-glucosaminide N-acetyltransferase catalytic" evidence="2">
    <location>
        <begin position="24"/>
        <end position="231"/>
    </location>
</feature>
<dbReference type="PANTHER" id="PTHR40407:SF1">
    <property type="entry name" value="HEPARAN-ALPHA-GLUCOSAMINIDE N-ACETYLTRANSFERASE CATALYTIC DOMAIN-CONTAINING PROTEIN"/>
    <property type="match status" value="1"/>
</dbReference>
<gene>
    <name evidence="3" type="ORF">ABOZ73_11705</name>
</gene>
<name>A0AB39KQ59_9CAUL</name>
<feature type="transmembrane region" description="Helical" evidence="1">
    <location>
        <begin position="143"/>
        <end position="167"/>
    </location>
</feature>
<sequence length="401" mass="43680">MTSTTAERTDPLTEPALTRSGAARLDVIDLLRGLVIILMVLDHARDYFHAQAFIYDPVDPVKSNLAVFGTRWITHLCAPTFVLLSGVSAYLQRVNGKRPATLSRFLLTRGLWLVFLEVAVVSLGFNFGPVLFMQVIWAIGASMVLLAALTWAPPLAVGALGAAIIIGHPALAGIDAADLGQWGLLWGFMMELTLIPNLGFVAYPLLPWAGVMFLGYGLGGLFLKPTDERRRTTLFLALGMLAAFVLLRAPNLYGDPAPWSGQADAARTAMSFLNVTKYPPSLLYVLATLGVSLLLSLALERLKGFPAKVLLAFGRTPLFTYVLHLYILHLSALAIAAAMGFDPMIMVNFVVDPSRAVKAGWGFSLAGAYVAWALTLAALYPLSAWFAGVKRRRRDWWLSYL</sequence>
<feature type="transmembrane region" description="Helical" evidence="1">
    <location>
        <begin position="361"/>
        <end position="387"/>
    </location>
</feature>
<keyword evidence="1" id="KW-0812">Transmembrane</keyword>
<reference evidence="3" key="1">
    <citation type="submission" date="2024-06" db="EMBL/GenBank/DDBJ databases">
        <title>Caulobacter inopinatus, sp. nov.</title>
        <authorList>
            <person name="Donachie S.P."/>
        </authorList>
    </citation>
    <scope>NUCLEOTIDE SEQUENCE</scope>
    <source>
        <strain evidence="3">73W</strain>
    </source>
</reference>
<protein>
    <submittedName>
        <fullName evidence="3">Heparan-alpha-glucosaminide N-acetyltransferase domain-containing protein</fullName>
    </submittedName>
</protein>
<feature type="transmembrane region" description="Helical" evidence="1">
    <location>
        <begin position="319"/>
        <end position="341"/>
    </location>
</feature>
<proteinExistence type="predicted"/>
<dbReference type="AlphaFoldDB" id="A0AB39KQ59"/>
<dbReference type="Pfam" id="PF07786">
    <property type="entry name" value="HGSNAT_cat"/>
    <property type="match status" value="1"/>
</dbReference>
<evidence type="ECO:0000313" key="3">
    <source>
        <dbReference type="EMBL" id="XDO95478.1"/>
    </source>
</evidence>
<dbReference type="EMBL" id="CP158375">
    <property type="protein sequence ID" value="XDO95478.1"/>
    <property type="molecule type" value="Genomic_DNA"/>
</dbReference>